<feature type="compositionally biased region" description="Basic and acidic residues" evidence="2">
    <location>
        <begin position="80"/>
        <end position="98"/>
    </location>
</feature>
<name>A0AAV7ZZP0_9EUKA</name>
<gene>
    <name evidence="3" type="ORF">M0812_07691</name>
</gene>
<sequence length="557" mass="65209">MSFDSINLDLLLDEDLFSLDFDNEVDFDDLTSEFFPNNDFPNTLEINIDQEWNNKLDTLTENLEKRLDINIDPLLDTTTEKFGENQKEKEKEKEKELETVLGKNETNEQENKNEKQNSLPSTSKPKPTSKYGDKVASKHRKRKLKKKKKPKKYNLRISPRNNKSQFNDNTNQNQNQNMNVSSNNNNNTTINNNNNMSFDQSSSGSSIDTRFNSIIVESGKDVFKFLTGLLWVMAGGASVRELKPYTNQIALRVGKEFYASEEEIEKFKPQLQHLLTNSRRTFTEFILEILLGVLSLSQISKIKNIKECNYDFIENEEEPPQVSIDFWNTLKGISKIKSETTNMKKKNKKKKLTKEELIENEKQVNLLNDKLQLIYEQIFTQEVIMFWFGKRFVERMSRFFEDEICKKFFKNNLFYFGKSKFMLSCLILHQELIQSNGIAKQYLKLIDLPYQNNPLNLYTNFRGKKHELIKKLIAKSGINAGKYWKVLSQEYTEQLPFKPNNIFDYFPFKDIILNPNLSNMCNTGYYSTPKTEKKRVVATKGNSPKNILSIDWIMKKN</sequence>
<organism evidence="3 4">
    <name type="scientific">Anaeramoeba flamelloides</name>
    <dbReference type="NCBI Taxonomy" id="1746091"/>
    <lineage>
        <taxon>Eukaryota</taxon>
        <taxon>Metamonada</taxon>
        <taxon>Anaeramoebidae</taxon>
        <taxon>Anaeramoeba</taxon>
    </lineage>
</organism>
<accession>A0AAV7ZZP0</accession>
<dbReference type="Proteomes" id="UP001146793">
    <property type="component" value="Unassembled WGS sequence"/>
</dbReference>
<evidence type="ECO:0000256" key="2">
    <source>
        <dbReference type="SAM" id="MobiDB-lite"/>
    </source>
</evidence>
<feature type="compositionally biased region" description="Basic residues" evidence="2">
    <location>
        <begin position="137"/>
        <end position="154"/>
    </location>
</feature>
<feature type="region of interest" description="Disordered" evidence="2">
    <location>
        <begin position="80"/>
        <end position="203"/>
    </location>
</feature>
<reference evidence="3" key="1">
    <citation type="submission" date="2022-08" db="EMBL/GenBank/DDBJ databases">
        <title>Novel sulphate-reducing endosymbionts in the free-living metamonad Anaeramoeba.</title>
        <authorList>
            <person name="Jerlstrom-Hultqvist J."/>
            <person name="Cepicka I."/>
            <person name="Gallot-Lavallee L."/>
            <person name="Salas-Leiva D."/>
            <person name="Curtis B.A."/>
            <person name="Zahonova K."/>
            <person name="Pipaliya S."/>
            <person name="Dacks J."/>
            <person name="Roger A.J."/>
        </authorList>
    </citation>
    <scope>NUCLEOTIDE SEQUENCE</scope>
    <source>
        <strain evidence="3">Busselton2</strain>
    </source>
</reference>
<evidence type="ECO:0000256" key="1">
    <source>
        <dbReference type="SAM" id="Coils"/>
    </source>
</evidence>
<feature type="compositionally biased region" description="Basic and acidic residues" evidence="2">
    <location>
        <begin position="105"/>
        <end position="115"/>
    </location>
</feature>
<protein>
    <submittedName>
        <fullName evidence="3">Splicing factor 3b subunit</fullName>
    </submittedName>
</protein>
<feature type="compositionally biased region" description="Low complexity" evidence="2">
    <location>
        <begin position="167"/>
        <end position="203"/>
    </location>
</feature>
<feature type="coiled-coil region" evidence="1">
    <location>
        <begin position="343"/>
        <end position="370"/>
    </location>
</feature>
<comment type="caution">
    <text evidence="3">The sequence shown here is derived from an EMBL/GenBank/DDBJ whole genome shotgun (WGS) entry which is preliminary data.</text>
</comment>
<evidence type="ECO:0000313" key="3">
    <source>
        <dbReference type="EMBL" id="KAJ3447458.1"/>
    </source>
</evidence>
<feature type="compositionally biased region" description="Low complexity" evidence="2">
    <location>
        <begin position="116"/>
        <end position="130"/>
    </location>
</feature>
<keyword evidence="1" id="KW-0175">Coiled coil</keyword>
<proteinExistence type="predicted"/>
<dbReference type="EMBL" id="JANTQA010000016">
    <property type="protein sequence ID" value="KAJ3447458.1"/>
    <property type="molecule type" value="Genomic_DNA"/>
</dbReference>
<dbReference type="AlphaFoldDB" id="A0AAV7ZZP0"/>
<evidence type="ECO:0000313" key="4">
    <source>
        <dbReference type="Proteomes" id="UP001146793"/>
    </source>
</evidence>